<name>A0A098S7Z8_9BACT</name>
<sequence length="380" mass="43654">MSTPLIQRQTSLSANIVAFCRFLRQKGFTIGSREEADALRALSTLGAFDAPEQLQLCLRATLARTYAQLRVFDELYMQYWRELDKAVDSKLKHAKEKRDQSTRKTGTPGLQSIKSWLQGNTSTEETEMATYSTQEVLSRKDFSLLAEEELSEMAAMIHRIARTLALRESRRRKASNKPLQLDLRRTLRQNMRRGGELLELAHFKPVRQKKQIVLLCDVSKSMDLYSRFLLQFVYAFQSNYRRIEAFAFSTQLYRVTPALRQRDFKSALEEVALQVSGWSGGTKIGASLHQFFRQYGNRLLNRQTVVIIMSDGWDTGDIAQLENSMRRIQHKAAKVIWLNPLAGSAQYEAKTQGMQAAMPYIDVFAPGHSVESLRQLYHRL</sequence>
<dbReference type="InterPro" id="IPR008912">
    <property type="entry name" value="Uncharacterised_CoxE"/>
</dbReference>
<keyword evidence="4" id="KW-1185">Reference proteome</keyword>
<dbReference type="Pfam" id="PF05762">
    <property type="entry name" value="VWA_CoxE"/>
    <property type="match status" value="1"/>
</dbReference>
<organism evidence="3 4">
    <name type="scientific">Phaeodactylibacter xiamenensis</name>
    <dbReference type="NCBI Taxonomy" id="1524460"/>
    <lineage>
        <taxon>Bacteria</taxon>
        <taxon>Pseudomonadati</taxon>
        <taxon>Bacteroidota</taxon>
        <taxon>Saprospiria</taxon>
        <taxon>Saprospirales</taxon>
        <taxon>Haliscomenobacteraceae</taxon>
        <taxon>Phaeodactylibacter</taxon>
    </lineage>
</organism>
<dbReference type="CDD" id="cd00198">
    <property type="entry name" value="vWFA"/>
    <property type="match status" value="1"/>
</dbReference>
<dbReference type="PANTHER" id="PTHR39338:SF6">
    <property type="entry name" value="BLL5662 PROTEIN"/>
    <property type="match status" value="1"/>
</dbReference>
<protein>
    <submittedName>
        <fullName evidence="3">VWA containing CoxE family protein</fullName>
    </submittedName>
</protein>
<dbReference type="STRING" id="1524460.IX84_08555"/>
<accession>A0A098S7Z8</accession>
<evidence type="ECO:0000313" key="3">
    <source>
        <dbReference type="EMBL" id="KGE88699.1"/>
    </source>
</evidence>
<reference evidence="3 4" key="1">
    <citation type="journal article" date="2014" name="Int. J. Syst. Evol. Microbiol.">
        <title>Phaeodactylibacter xiamenensis gen. nov., sp. nov., a member of the family Saprospiraceae isolated from the marine alga Phaeodactylum tricornutum.</title>
        <authorList>
            <person name="Chen Z.Jr."/>
            <person name="Lei X."/>
            <person name="Lai Q."/>
            <person name="Li Y."/>
            <person name="Zhang B."/>
            <person name="Zhang J."/>
            <person name="Zhang H."/>
            <person name="Yang L."/>
            <person name="Zheng W."/>
            <person name="Tian Y."/>
            <person name="Yu Z."/>
            <person name="Xu H.Jr."/>
            <person name="Zheng T."/>
        </authorList>
    </citation>
    <scope>NUCLEOTIDE SEQUENCE [LARGE SCALE GENOMIC DNA]</scope>
    <source>
        <strain evidence="3 4">KD52</strain>
    </source>
</reference>
<dbReference type="PIRSF" id="PIRSF010256">
    <property type="entry name" value="CoxE_vWa"/>
    <property type="match status" value="1"/>
</dbReference>
<feature type="domain" description="VWFA" evidence="2">
    <location>
        <begin position="209"/>
        <end position="374"/>
    </location>
</feature>
<dbReference type="InterPro" id="IPR011195">
    <property type="entry name" value="UCP010256"/>
</dbReference>
<proteinExistence type="predicted"/>
<comment type="caution">
    <text evidence="3">The sequence shown here is derived from an EMBL/GenBank/DDBJ whole genome shotgun (WGS) entry which is preliminary data.</text>
</comment>
<gene>
    <name evidence="3" type="ORF">IX84_08555</name>
</gene>
<dbReference type="AlphaFoldDB" id="A0A098S7Z8"/>
<feature type="compositionally biased region" description="Basic and acidic residues" evidence="1">
    <location>
        <begin position="92"/>
        <end position="102"/>
    </location>
</feature>
<evidence type="ECO:0000256" key="1">
    <source>
        <dbReference type="SAM" id="MobiDB-lite"/>
    </source>
</evidence>
<dbReference type="SMART" id="SM00327">
    <property type="entry name" value="VWA"/>
    <property type="match status" value="1"/>
</dbReference>
<dbReference type="Gene3D" id="3.40.50.410">
    <property type="entry name" value="von Willebrand factor, type A domain"/>
    <property type="match status" value="1"/>
</dbReference>
<dbReference type="Proteomes" id="UP000029736">
    <property type="component" value="Unassembled WGS sequence"/>
</dbReference>
<dbReference type="EMBL" id="JPOS01000018">
    <property type="protein sequence ID" value="KGE88699.1"/>
    <property type="molecule type" value="Genomic_DNA"/>
</dbReference>
<dbReference type="RefSeq" id="WP_202965223.1">
    <property type="nucleotide sequence ID" value="NZ_JBKAGJ010000018.1"/>
</dbReference>
<dbReference type="SUPFAM" id="SSF53300">
    <property type="entry name" value="vWA-like"/>
    <property type="match status" value="1"/>
</dbReference>
<feature type="region of interest" description="Disordered" evidence="1">
    <location>
        <begin position="92"/>
        <end position="111"/>
    </location>
</feature>
<dbReference type="PANTHER" id="PTHR39338">
    <property type="entry name" value="BLL5662 PROTEIN-RELATED"/>
    <property type="match status" value="1"/>
</dbReference>
<evidence type="ECO:0000259" key="2">
    <source>
        <dbReference type="SMART" id="SM00327"/>
    </source>
</evidence>
<dbReference type="InterPro" id="IPR002035">
    <property type="entry name" value="VWF_A"/>
</dbReference>
<dbReference type="InterPro" id="IPR036465">
    <property type="entry name" value="vWFA_dom_sf"/>
</dbReference>
<evidence type="ECO:0000313" key="4">
    <source>
        <dbReference type="Proteomes" id="UP000029736"/>
    </source>
</evidence>